<dbReference type="EMBL" id="WMJZ01000020">
    <property type="protein sequence ID" value="MTH47477.1"/>
    <property type="molecule type" value="Genomic_DNA"/>
</dbReference>
<dbReference type="InterPro" id="IPR009752">
    <property type="entry name" value="Phage_Mu_GpJ"/>
</dbReference>
<reference evidence="1 2" key="1">
    <citation type="submission" date="2019-11" db="EMBL/GenBank/DDBJ databases">
        <title>Escherichia alba sp. nov. isolated from the gut of plastic-eating superworms Zophobas atratus.</title>
        <authorList>
            <person name="Yang Y."/>
        </authorList>
    </citation>
    <scope>NUCLEOTIDE SEQUENCE [LARGE SCALE GENOMIC DNA]</scope>
    <source>
        <strain evidence="2">BIT-B35</strain>
    </source>
</reference>
<evidence type="ECO:0000313" key="1">
    <source>
        <dbReference type="EMBL" id="MTH47477.1"/>
    </source>
</evidence>
<proteinExistence type="predicted"/>
<comment type="caution">
    <text evidence="1">The sequence shown here is derived from an EMBL/GenBank/DDBJ whole genome shotgun (WGS) entry which is preliminary data.</text>
</comment>
<dbReference type="AlphaFoldDB" id="A0A6L6ING2"/>
<dbReference type="OrthoDB" id="9812088at2"/>
<keyword evidence="2" id="KW-1185">Reference proteome</keyword>
<dbReference type="Pfam" id="PF07030">
    <property type="entry name" value="Phage_Mu_Gp36"/>
    <property type="match status" value="1"/>
</dbReference>
<sequence>MAYATPEQFIKSFSEREAVSLTDEQRTGTVDNEKLQFALERASSLIDGYLVGRYKTPWPDTPGVLIGYCCDIARYQLTTDYRRLTDEIKLRYDDAIKFLRDVASGKVNLGRDTSGSVIQSSSQMRICSGIRQFGRESTRGGAF</sequence>
<organism evidence="1 2">
    <name type="scientific">Intestinirhabdus alba</name>
    <dbReference type="NCBI Taxonomy" id="2899544"/>
    <lineage>
        <taxon>Bacteria</taxon>
        <taxon>Pseudomonadati</taxon>
        <taxon>Pseudomonadota</taxon>
        <taxon>Gammaproteobacteria</taxon>
        <taxon>Enterobacterales</taxon>
        <taxon>Enterobacteriaceae</taxon>
        <taxon>Intestinirhabdus</taxon>
    </lineage>
</organism>
<name>A0A6L6ING2_9ENTR</name>
<dbReference type="RefSeq" id="WP_155109048.1">
    <property type="nucleotide sequence ID" value="NZ_WMJZ01000020.1"/>
</dbReference>
<dbReference type="Proteomes" id="UP000477739">
    <property type="component" value="Unassembled WGS sequence"/>
</dbReference>
<accession>A0A6L6ING2</accession>
<evidence type="ECO:0000313" key="2">
    <source>
        <dbReference type="Proteomes" id="UP000477739"/>
    </source>
</evidence>
<protein>
    <submittedName>
        <fullName evidence="1">DUF1320 domain-containing protein</fullName>
    </submittedName>
</protein>
<gene>
    <name evidence="1" type="ORF">GJV78_14670</name>
</gene>